<evidence type="ECO:0000313" key="4">
    <source>
        <dbReference type="Proteomes" id="UP000482800"/>
    </source>
</evidence>
<dbReference type="EMBL" id="BLPF01000002">
    <property type="protein sequence ID" value="GFJ81654.1"/>
    <property type="molecule type" value="Genomic_DNA"/>
</dbReference>
<reference evidence="3 4" key="2">
    <citation type="submission" date="2020-03" db="EMBL/GenBank/DDBJ databases">
        <authorList>
            <person name="Ichikawa N."/>
            <person name="Kimura A."/>
            <person name="Kitahashi Y."/>
            <person name="Uohara A."/>
        </authorList>
    </citation>
    <scope>NUCLEOTIDE SEQUENCE [LARGE SCALE GENOMIC DNA]</scope>
    <source>
        <strain evidence="3 4">NBRC 108639</strain>
    </source>
</reference>
<protein>
    <submittedName>
        <fullName evidence="3">Universal stress protein</fullName>
    </submittedName>
</protein>
<organism evidence="3 4">
    <name type="scientific">Phytohabitans houttuyneae</name>
    <dbReference type="NCBI Taxonomy" id="1076126"/>
    <lineage>
        <taxon>Bacteria</taxon>
        <taxon>Bacillati</taxon>
        <taxon>Actinomycetota</taxon>
        <taxon>Actinomycetes</taxon>
        <taxon>Micromonosporales</taxon>
        <taxon>Micromonosporaceae</taxon>
    </lineage>
</organism>
<name>A0A6V8KD09_9ACTN</name>
<dbReference type="InterPro" id="IPR014729">
    <property type="entry name" value="Rossmann-like_a/b/a_fold"/>
</dbReference>
<feature type="domain" description="UspA" evidence="2">
    <location>
        <begin position="54"/>
        <end position="127"/>
    </location>
</feature>
<gene>
    <name evidence="3" type="ORF">Phou_058340</name>
</gene>
<reference evidence="3 4" key="1">
    <citation type="submission" date="2020-03" db="EMBL/GenBank/DDBJ databases">
        <title>Whole genome shotgun sequence of Phytohabitans houttuyneae NBRC 108639.</title>
        <authorList>
            <person name="Komaki H."/>
            <person name="Tamura T."/>
        </authorList>
    </citation>
    <scope>NUCLEOTIDE SEQUENCE [LARGE SCALE GENOMIC DNA]</scope>
    <source>
        <strain evidence="3 4">NBRC 108639</strain>
    </source>
</reference>
<dbReference type="PANTHER" id="PTHR46268">
    <property type="entry name" value="STRESS RESPONSE PROTEIN NHAX"/>
    <property type="match status" value="1"/>
</dbReference>
<dbReference type="Proteomes" id="UP000482800">
    <property type="component" value="Unassembled WGS sequence"/>
</dbReference>
<keyword evidence="4" id="KW-1185">Reference proteome</keyword>
<dbReference type="AlphaFoldDB" id="A0A6V8KD09"/>
<evidence type="ECO:0000259" key="2">
    <source>
        <dbReference type="Pfam" id="PF00582"/>
    </source>
</evidence>
<accession>A0A6V8KD09</accession>
<comment type="caution">
    <text evidence="3">The sequence shown here is derived from an EMBL/GenBank/DDBJ whole genome shotgun (WGS) entry which is preliminary data.</text>
</comment>
<evidence type="ECO:0000256" key="1">
    <source>
        <dbReference type="ARBA" id="ARBA00008791"/>
    </source>
</evidence>
<dbReference type="RefSeq" id="WP_173061161.1">
    <property type="nucleotide sequence ID" value="NZ_BAABGO010000031.1"/>
</dbReference>
<dbReference type="InterPro" id="IPR006015">
    <property type="entry name" value="Universal_stress_UspA"/>
</dbReference>
<dbReference type="Gene3D" id="3.40.50.620">
    <property type="entry name" value="HUPs"/>
    <property type="match status" value="2"/>
</dbReference>
<feature type="domain" description="UspA" evidence="2">
    <location>
        <begin position="140"/>
        <end position="268"/>
    </location>
</feature>
<comment type="similarity">
    <text evidence="1">Belongs to the universal stress protein A family.</text>
</comment>
<sequence>MPHEPVQEVVVGVDGSSSPRPELELAAAEAALWSAPLTLVLVSAGPAAKILQTASERIRAVHPALRVNTEVLDGDPAGTLVTRASEASLLALGRGGHRRGKRAANAALGSVAAAVLGRATVPVVICPAGMPATRAPTRSPVLVGVDGTAGSEAAIRFAFAAADRRCAPLTAVHLWPALASPPGQERLSAAEGAFLDLLETWSEKYPDVTVRLAVRHGLDAVIVLSAASRTAQLVVVAAPHSRAADGGSPGPILTALAARSACPVVIVPTAL</sequence>
<dbReference type="PANTHER" id="PTHR46268:SF6">
    <property type="entry name" value="UNIVERSAL STRESS PROTEIN UP12"/>
    <property type="match status" value="1"/>
</dbReference>
<dbReference type="PRINTS" id="PR01438">
    <property type="entry name" value="UNVRSLSTRESS"/>
</dbReference>
<dbReference type="InterPro" id="IPR006016">
    <property type="entry name" value="UspA"/>
</dbReference>
<dbReference type="SUPFAM" id="SSF52402">
    <property type="entry name" value="Adenine nucleotide alpha hydrolases-like"/>
    <property type="match status" value="2"/>
</dbReference>
<evidence type="ECO:0000313" key="3">
    <source>
        <dbReference type="EMBL" id="GFJ81654.1"/>
    </source>
</evidence>
<dbReference type="Pfam" id="PF00582">
    <property type="entry name" value="Usp"/>
    <property type="match status" value="2"/>
</dbReference>
<proteinExistence type="inferred from homology"/>